<reference evidence="2 3" key="1">
    <citation type="submission" date="2020-08" db="EMBL/GenBank/DDBJ databases">
        <title>Genome public.</title>
        <authorList>
            <person name="Liu C."/>
            <person name="Sun Q."/>
        </authorList>
    </citation>
    <scope>NUCLEOTIDE SEQUENCE [LARGE SCALE GENOMIC DNA]</scope>
    <source>
        <strain evidence="2 3">BX1</strain>
    </source>
</reference>
<feature type="transmembrane region" description="Helical" evidence="1">
    <location>
        <begin position="355"/>
        <end position="375"/>
    </location>
</feature>
<gene>
    <name evidence="2" type="ORF">H8717_13260</name>
</gene>
<feature type="transmembrane region" description="Helical" evidence="1">
    <location>
        <begin position="454"/>
        <end position="481"/>
    </location>
</feature>
<keyword evidence="3" id="KW-1185">Reference proteome</keyword>
<protein>
    <submittedName>
        <fullName evidence="2">Efflux RND transporter permease subunit</fullName>
    </submittedName>
</protein>
<feature type="transmembrane region" description="Helical" evidence="1">
    <location>
        <begin position="975"/>
        <end position="1000"/>
    </location>
</feature>
<keyword evidence="1" id="KW-0472">Membrane</keyword>
<keyword evidence="1" id="KW-1133">Transmembrane helix</keyword>
<keyword evidence="1" id="KW-0812">Transmembrane</keyword>
<dbReference type="InterPro" id="IPR027463">
    <property type="entry name" value="AcrB_DN_DC_subdom"/>
</dbReference>
<organism evidence="2 3">
    <name type="scientific">Yanshouia hominis</name>
    <dbReference type="NCBI Taxonomy" id="2763673"/>
    <lineage>
        <taxon>Bacteria</taxon>
        <taxon>Bacillati</taxon>
        <taxon>Bacillota</taxon>
        <taxon>Clostridia</taxon>
        <taxon>Eubacteriales</taxon>
        <taxon>Oscillospiraceae</taxon>
        <taxon>Yanshouia</taxon>
    </lineage>
</organism>
<feature type="transmembrane region" description="Helical" evidence="1">
    <location>
        <begin position="332"/>
        <end position="348"/>
    </location>
</feature>
<dbReference type="Gene3D" id="3.30.70.1440">
    <property type="entry name" value="Multidrug efflux transporter AcrB pore domain"/>
    <property type="match status" value="1"/>
</dbReference>
<feature type="transmembrane region" description="Helical" evidence="1">
    <location>
        <begin position="867"/>
        <end position="890"/>
    </location>
</feature>
<dbReference type="SUPFAM" id="SSF82714">
    <property type="entry name" value="Multidrug efflux transporter AcrB TolC docking domain, DN and DC subdomains"/>
    <property type="match status" value="2"/>
</dbReference>
<dbReference type="Gene3D" id="3.30.70.1430">
    <property type="entry name" value="Multidrug efflux transporter AcrB pore domain"/>
    <property type="match status" value="2"/>
</dbReference>
<feature type="transmembrane region" description="Helical" evidence="1">
    <location>
        <begin position="943"/>
        <end position="963"/>
    </location>
</feature>
<dbReference type="SUPFAM" id="SSF82693">
    <property type="entry name" value="Multidrug efflux transporter AcrB pore domain, PN1, PN2, PC1 and PC2 subdomains"/>
    <property type="match status" value="2"/>
</dbReference>
<dbReference type="PRINTS" id="PR00702">
    <property type="entry name" value="ACRIFLAVINRP"/>
</dbReference>
<dbReference type="EMBL" id="JACRTB010000028">
    <property type="protein sequence ID" value="MBC8577371.1"/>
    <property type="molecule type" value="Genomic_DNA"/>
</dbReference>
<proteinExistence type="predicted"/>
<feature type="transmembrane region" description="Helical" evidence="1">
    <location>
        <begin position="902"/>
        <end position="923"/>
    </location>
</feature>
<sequence length="1035" mass="112188">MLTKLALKRPVSICILLAALIIFGGSAIFSTPLELIPDIDIPMLIVLTTYGGAAPQDVEEQVSQKIEDAASTLEGLKNIQSSSLENISLVMLEMEYGTDMQQAHVDLSNNLEMYSRELPDDASTPTIIEMNMNSMPVMVFSATTTGDVDLKYYVEEEIVPELEKLTGVANIDVYGGQEDYISVQLVEEKMKQYRLNMSTVISLVENADFSLPAGSVERGDYDLTLRGGVSYKTADDLKNLPLTLSTGEIIHLSDIANVFQTQKKLDTLSRYNGEQNVTISVTKRQSASTMSVTGALRKAADRINSQNMGVELSVISDQSDTIKSSLSSVAETMIYAVLLSMIVLFIFFGDWRASLIVGSSIPISLLVTLIAMSFMGFSFNVLSLGGLVIGVGMMVDNSIVVIESCFRLKTKNADYKQAALEGAGVVASSILASTITTVVVFLPMAMIQGMSGQLFSQLCFTIVFSLIASLISALTVAPLVFSWLQPIEKEVGLVQKVMDKLATAYSRFLPYTFRHKFIVVLLAVAMLVGSVALVPAIGMELMPESDEGTIAIDVTTRPGLKVEKLDEKLIPLEEMVRAESDLDRYSLSSGSSMAAMSGGASASATITAYLKDDRVRTTSEIIDEWRERTKNIVDCDISISSSSQTASMGSSSDIEINLQATGRDELDEAALMVEAFLRKNPYLSHVTSSVSTGDPQAEVIIDPVKASANGLVPAQVMGNLYTIMQGNDAATFHTGGRDYDVTVEYPPERFQTVNDLSSLTVTNAAGLEVPLLDIASIEYSNSPQSITRKNDRYLVTVTGQIASNAPRTIVTDVNAQVAALEFPAGVELTQSANMESQIEELTSLLMATLTGILLVFMVMAIQFESPIFSLIVMFCIPFALIGSFLSLFVAGCKISMPSMMGFLMLGGIVVNNGILFIDTANTMRREQSLSAEDALLTAGMLRMRPIFMTTLTTILSMVPLVVVQGSNAEMMKGMAWVIIGGLITSTILTLLLLPTFFLLVNRGDPEERAARRAEKLAARRLKREEAAAKKNQGQR</sequence>
<accession>A0ABR7NLT3</accession>
<name>A0ABR7NLT3_9FIRM</name>
<dbReference type="RefSeq" id="WP_262400779.1">
    <property type="nucleotide sequence ID" value="NZ_JACRTB010000028.1"/>
</dbReference>
<feature type="transmembrane region" description="Helical" evidence="1">
    <location>
        <begin position="381"/>
        <end position="406"/>
    </location>
</feature>
<dbReference type="SUPFAM" id="SSF82866">
    <property type="entry name" value="Multidrug efflux transporter AcrB transmembrane domain"/>
    <property type="match status" value="2"/>
</dbReference>
<dbReference type="Gene3D" id="1.20.1640.10">
    <property type="entry name" value="Multidrug efflux transporter AcrB transmembrane domain"/>
    <property type="match status" value="2"/>
</dbReference>
<dbReference type="PANTHER" id="PTHR32063">
    <property type="match status" value="1"/>
</dbReference>
<dbReference type="Proteomes" id="UP000658131">
    <property type="component" value="Unassembled WGS sequence"/>
</dbReference>
<feature type="transmembrane region" description="Helical" evidence="1">
    <location>
        <begin position="841"/>
        <end position="861"/>
    </location>
</feature>
<dbReference type="Gene3D" id="3.30.70.1320">
    <property type="entry name" value="Multidrug efflux transporter AcrB pore domain like"/>
    <property type="match status" value="1"/>
</dbReference>
<dbReference type="InterPro" id="IPR001036">
    <property type="entry name" value="Acrflvin-R"/>
</dbReference>
<dbReference type="Gene3D" id="3.30.2090.10">
    <property type="entry name" value="Multidrug efflux transporter AcrB TolC docking domain, DN and DC subdomains"/>
    <property type="match status" value="2"/>
</dbReference>
<evidence type="ECO:0000313" key="3">
    <source>
        <dbReference type="Proteomes" id="UP000658131"/>
    </source>
</evidence>
<dbReference type="Pfam" id="PF00873">
    <property type="entry name" value="ACR_tran"/>
    <property type="match status" value="1"/>
</dbReference>
<feature type="transmembrane region" description="Helical" evidence="1">
    <location>
        <begin position="517"/>
        <end position="537"/>
    </location>
</feature>
<dbReference type="PANTHER" id="PTHR32063:SF0">
    <property type="entry name" value="SWARMING MOTILITY PROTEIN SWRC"/>
    <property type="match status" value="1"/>
</dbReference>
<comment type="caution">
    <text evidence="2">The sequence shown here is derived from an EMBL/GenBank/DDBJ whole genome shotgun (WGS) entry which is preliminary data.</text>
</comment>
<evidence type="ECO:0000313" key="2">
    <source>
        <dbReference type="EMBL" id="MBC8577371.1"/>
    </source>
</evidence>
<feature type="transmembrane region" description="Helical" evidence="1">
    <location>
        <begin position="418"/>
        <end position="442"/>
    </location>
</feature>
<evidence type="ECO:0000256" key="1">
    <source>
        <dbReference type="SAM" id="Phobius"/>
    </source>
</evidence>